<proteinExistence type="predicted"/>
<reference evidence="1" key="1">
    <citation type="submission" date="2020-04" db="EMBL/GenBank/DDBJ databases">
        <authorList>
            <person name="Chiriac C."/>
            <person name="Salcher M."/>
            <person name="Ghai R."/>
            <person name="Kavagutti S V."/>
        </authorList>
    </citation>
    <scope>NUCLEOTIDE SEQUENCE</scope>
</reference>
<accession>A0A6J5MEH8</accession>
<gene>
    <name evidence="1" type="ORF">UFOVP463_27</name>
</gene>
<sequence length="139" mass="15934">MNEITLGQLAPTKTEIDQITETIRLELEDGRINPEFVAVKIAAIENFAKALRVKSEEYIIDFLSKCPKGSYDYLGAKISLKDSQTYDYGAYSERWAELDSQIQVLKAEQKEIEETAKKFERGQIPLKSYKQTYSLTLNK</sequence>
<name>A0A6J5MEH8_9CAUD</name>
<evidence type="ECO:0000313" key="1">
    <source>
        <dbReference type="EMBL" id="CAB4144237.1"/>
    </source>
</evidence>
<organism evidence="1">
    <name type="scientific">uncultured Caudovirales phage</name>
    <dbReference type="NCBI Taxonomy" id="2100421"/>
    <lineage>
        <taxon>Viruses</taxon>
        <taxon>Duplodnaviria</taxon>
        <taxon>Heunggongvirae</taxon>
        <taxon>Uroviricota</taxon>
        <taxon>Caudoviricetes</taxon>
        <taxon>Peduoviridae</taxon>
        <taxon>Maltschvirus</taxon>
        <taxon>Maltschvirus maltsch</taxon>
    </lineage>
</organism>
<protein>
    <submittedName>
        <fullName evidence="1">Uncharacterized protein</fullName>
    </submittedName>
</protein>
<dbReference type="EMBL" id="LR796433">
    <property type="protein sequence ID" value="CAB4144237.1"/>
    <property type="molecule type" value="Genomic_DNA"/>
</dbReference>